<dbReference type="EMBL" id="CP037954">
    <property type="protein sequence ID" value="QBO58936.1"/>
    <property type="molecule type" value="Genomic_DNA"/>
</dbReference>
<organism evidence="2 3">
    <name type="scientific">Chryseobacterium salivictor</name>
    <dbReference type="NCBI Taxonomy" id="2547600"/>
    <lineage>
        <taxon>Bacteria</taxon>
        <taxon>Pseudomonadati</taxon>
        <taxon>Bacteroidota</taxon>
        <taxon>Flavobacteriia</taxon>
        <taxon>Flavobacteriales</taxon>
        <taxon>Weeksellaceae</taxon>
        <taxon>Chryseobacterium group</taxon>
        <taxon>Chryseobacterium</taxon>
    </lineage>
</organism>
<dbReference type="OrthoDB" id="951410at2"/>
<dbReference type="AlphaFoldDB" id="A0A4P6ZGQ3"/>
<feature type="domain" description="Lipid/polyisoprenoid-binding YceI-like" evidence="1">
    <location>
        <begin position="25"/>
        <end position="195"/>
    </location>
</feature>
<dbReference type="Gene3D" id="2.40.128.110">
    <property type="entry name" value="Lipid/polyisoprenoid-binding, YceI-like"/>
    <property type="match status" value="1"/>
</dbReference>
<dbReference type="Proteomes" id="UP000294419">
    <property type="component" value="Chromosome"/>
</dbReference>
<dbReference type="InterPro" id="IPR036761">
    <property type="entry name" value="TTHA0802/YceI-like_sf"/>
</dbReference>
<dbReference type="Pfam" id="PF04264">
    <property type="entry name" value="YceI"/>
    <property type="match status" value="1"/>
</dbReference>
<proteinExistence type="predicted"/>
<dbReference type="SUPFAM" id="SSF101874">
    <property type="entry name" value="YceI-like"/>
    <property type="match status" value="1"/>
</dbReference>
<dbReference type="PANTHER" id="PTHR34406">
    <property type="entry name" value="PROTEIN YCEI"/>
    <property type="match status" value="1"/>
</dbReference>
<sequence length="195" mass="22082">MNTMLMKKLAPFIFGLFSLMVFSQSKTILSSEIRWKAYKTLKTESLSHFGTVNLKEGNLIFKGNDLAGGSFVMDMKTIDAADMNEDPKMKKMLENHLKSDDFFDTNKFPTASFQIKSVKKINSNGYNYQVAGPLTVKGISKNISFPVKVFQSNAVYTLTSAQFTFNRKNYGLKYNIFEDMLISNEVEINVTVKAQ</sequence>
<dbReference type="InterPro" id="IPR007372">
    <property type="entry name" value="Lipid/polyisoprenoid-bd_YceI"/>
</dbReference>
<evidence type="ECO:0000313" key="2">
    <source>
        <dbReference type="EMBL" id="QBO58936.1"/>
    </source>
</evidence>
<dbReference type="SMART" id="SM00867">
    <property type="entry name" value="YceI"/>
    <property type="match status" value="1"/>
</dbReference>
<protein>
    <submittedName>
        <fullName evidence="2">Protein YceI</fullName>
    </submittedName>
</protein>
<dbReference type="PANTHER" id="PTHR34406:SF1">
    <property type="entry name" value="PROTEIN YCEI"/>
    <property type="match status" value="1"/>
</dbReference>
<reference evidence="2 3" key="1">
    <citation type="submission" date="2019-03" db="EMBL/GenBank/DDBJ databases">
        <authorList>
            <person name="Kim H."/>
            <person name="Yu S.-M."/>
        </authorList>
    </citation>
    <scope>NUCLEOTIDE SEQUENCE [LARGE SCALE GENOMIC DNA]</scope>
    <source>
        <strain evidence="2 3">NBC122</strain>
    </source>
</reference>
<keyword evidence="3" id="KW-1185">Reference proteome</keyword>
<name>A0A4P6ZGQ3_9FLAO</name>
<evidence type="ECO:0000313" key="3">
    <source>
        <dbReference type="Proteomes" id="UP000294419"/>
    </source>
</evidence>
<evidence type="ECO:0000259" key="1">
    <source>
        <dbReference type="SMART" id="SM00867"/>
    </source>
</evidence>
<gene>
    <name evidence="2" type="primary">yceI_4</name>
    <name evidence="2" type="ORF">NBC122_02129</name>
</gene>
<dbReference type="KEGG" id="csal:NBC122_02129"/>
<accession>A0A4P6ZGQ3</accession>